<sequence length="49" mass="5576">MKVNKSITILVIFLIIFSINHLILFYPILKIPATIGVELVLVNGRQLKQ</sequence>
<accession>E1LTL9</accession>
<evidence type="ECO:0000313" key="3">
    <source>
        <dbReference type="Proteomes" id="UP000003316"/>
    </source>
</evidence>
<comment type="caution">
    <text evidence="2">The sequence shown here is derived from an EMBL/GenBank/DDBJ whole genome shotgun (WGS) entry which is preliminary data.</text>
</comment>
<gene>
    <name evidence="2" type="ORF">SMSK597_1311</name>
</gene>
<keyword evidence="1" id="KW-1133">Transmembrane helix</keyword>
<evidence type="ECO:0000313" key="2">
    <source>
        <dbReference type="EMBL" id="EFO00208.1"/>
    </source>
</evidence>
<keyword evidence="1" id="KW-0472">Membrane</keyword>
<dbReference type="EMBL" id="AEDV01000073">
    <property type="protein sequence ID" value="EFO00208.1"/>
    <property type="molecule type" value="Genomic_DNA"/>
</dbReference>
<keyword evidence="1" id="KW-0812">Transmembrane</keyword>
<protein>
    <submittedName>
        <fullName evidence="2">Uncharacterized protein</fullName>
    </submittedName>
</protein>
<name>E1LTL9_STRMT</name>
<proteinExistence type="predicted"/>
<dbReference type="Proteomes" id="UP000003316">
    <property type="component" value="Unassembled WGS sequence"/>
</dbReference>
<feature type="transmembrane region" description="Helical" evidence="1">
    <location>
        <begin position="7"/>
        <end position="29"/>
    </location>
</feature>
<organism evidence="2 3">
    <name type="scientific">Streptococcus mitis SK597</name>
    <dbReference type="NCBI Taxonomy" id="585204"/>
    <lineage>
        <taxon>Bacteria</taxon>
        <taxon>Bacillati</taxon>
        <taxon>Bacillota</taxon>
        <taxon>Bacilli</taxon>
        <taxon>Lactobacillales</taxon>
        <taxon>Streptococcaceae</taxon>
        <taxon>Streptococcus</taxon>
        <taxon>Streptococcus mitis group</taxon>
    </lineage>
</organism>
<reference evidence="2 3" key="1">
    <citation type="submission" date="2010-09" db="EMBL/GenBank/DDBJ databases">
        <authorList>
            <person name="Daugherty S.C."/>
            <person name="Tallon L.J."/>
            <person name="Jones K.M."/>
            <person name="Liu X."/>
            <person name="Kilian M."/>
            <person name="Tettelin H."/>
        </authorList>
    </citation>
    <scope>NUCLEOTIDE SEQUENCE [LARGE SCALE GENOMIC DNA]</scope>
    <source>
        <strain evidence="2 3">SK597</strain>
    </source>
</reference>
<evidence type="ECO:0000256" key="1">
    <source>
        <dbReference type="SAM" id="Phobius"/>
    </source>
</evidence>
<dbReference type="AlphaFoldDB" id="E1LTL9"/>